<dbReference type="EMBL" id="CP030120">
    <property type="protein sequence ID" value="QDL12762.1"/>
    <property type="molecule type" value="Genomic_DNA"/>
</dbReference>
<name>A0A856MQD2_9CYAN</name>
<keyword evidence="5 11" id="KW-0418">Kinase</keyword>
<proteinExistence type="inferred from homology"/>
<evidence type="ECO:0000259" key="10">
    <source>
        <dbReference type="PROSITE" id="PS50011"/>
    </source>
</evidence>
<keyword evidence="6 7" id="KW-0067">ATP-binding</keyword>
<keyword evidence="11" id="KW-0614">Plasmid</keyword>
<keyword evidence="9" id="KW-0472">Membrane</keyword>
<feature type="domain" description="Protein kinase" evidence="10">
    <location>
        <begin position="19"/>
        <end position="318"/>
    </location>
</feature>
<dbReference type="PANTHER" id="PTHR43671">
    <property type="entry name" value="SERINE/THREONINE-PROTEIN KINASE NEK"/>
    <property type="match status" value="1"/>
</dbReference>
<feature type="transmembrane region" description="Helical" evidence="9">
    <location>
        <begin position="527"/>
        <end position="547"/>
    </location>
</feature>
<dbReference type="SMART" id="SM00220">
    <property type="entry name" value="S_TKc"/>
    <property type="match status" value="1"/>
</dbReference>
<dbReference type="Gene3D" id="3.30.200.20">
    <property type="entry name" value="Phosphorylase Kinase, domain 1"/>
    <property type="match status" value="1"/>
</dbReference>
<feature type="compositionally biased region" description="Polar residues" evidence="8">
    <location>
        <begin position="375"/>
        <end position="389"/>
    </location>
</feature>
<accession>A0A856MQD2</accession>
<dbReference type="Gene3D" id="1.10.510.10">
    <property type="entry name" value="Transferase(Phosphotransferase) domain 1"/>
    <property type="match status" value="1"/>
</dbReference>
<keyword evidence="9" id="KW-0812">Transmembrane</keyword>
<gene>
    <name evidence="11" type="ORF">DP114_34000</name>
</gene>
<feature type="region of interest" description="Disordered" evidence="8">
    <location>
        <begin position="308"/>
        <end position="505"/>
    </location>
</feature>
<keyword evidence="9" id="KW-1133">Transmembrane helix</keyword>
<evidence type="ECO:0000256" key="4">
    <source>
        <dbReference type="ARBA" id="ARBA00022741"/>
    </source>
</evidence>
<dbReference type="GO" id="GO:0004674">
    <property type="term" value="F:protein serine/threonine kinase activity"/>
    <property type="evidence" value="ECO:0007669"/>
    <property type="project" value="UniProtKB-KW"/>
</dbReference>
<reference evidence="11 12" key="1">
    <citation type="submission" date="2018-06" db="EMBL/GenBank/DDBJ databases">
        <title>Comparative genomics of Brasilonema spp. strains.</title>
        <authorList>
            <person name="Alvarenga D.O."/>
            <person name="Fiore M.F."/>
            <person name="Varani A.M."/>
        </authorList>
    </citation>
    <scope>NUCLEOTIDE SEQUENCE [LARGE SCALE GENOMIC DNA]</scope>
    <source>
        <strain evidence="11 12">CENA114</strain>
        <plasmid evidence="12">pboct2</plasmid>
    </source>
</reference>
<keyword evidence="12" id="KW-1185">Reference proteome</keyword>
<dbReference type="SUPFAM" id="SSF56112">
    <property type="entry name" value="Protein kinase-like (PK-like)"/>
    <property type="match status" value="1"/>
</dbReference>
<dbReference type="InterPro" id="IPR000719">
    <property type="entry name" value="Prot_kinase_dom"/>
</dbReference>
<dbReference type="PROSITE" id="PS00108">
    <property type="entry name" value="PROTEIN_KINASE_ST"/>
    <property type="match status" value="1"/>
</dbReference>
<evidence type="ECO:0000256" key="7">
    <source>
        <dbReference type="PROSITE-ProRule" id="PRU10141"/>
    </source>
</evidence>
<dbReference type="InterPro" id="IPR011009">
    <property type="entry name" value="Kinase-like_dom_sf"/>
</dbReference>
<dbReference type="GO" id="GO:0005524">
    <property type="term" value="F:ATP binding"/>
    <property type="evidence" value="ECO:0007669"/>
    <property type="project" value="UniProtKB-UniRule"/>
</dbReference>
<dbReference type="PROSITE" id="PS00107">
    <property type="entry name" value="PROTEIN_KINASE_ATP"/>
    <property type="match status" value="1"/>
</dbReference>
<evidence type="ECO:0000256" key="1">
    <source>
        <dbReference type="ARBA" id="ARBA00010886"/>
    </source>
</evidence>
<protein>
    <recommendedName>
        <fullName evidence="2">non-specific serine/threonine protein kinase</fullName>
        <ecNumber evidence="2">2.7.11.1</ecNumber>
    </recommendedName>
</protein>
<feature type="binding site" evidence="7">
    <location>
        <position position="48"/>
    </location>
    <ligand>
        <name>ATP</name>
        <dbReference type="ChEBI" id="CHEBI:30616"/>
    </ligand>
</feature>
<evidence type="ECO:0000256" key="3">
    <source>
        <dbReference type="ARBA" id="ARBA00022679"/>
    </source>
</evidence>
<feature type="compositionally biased region" description="Polar residues" evidence="8">
    <location>
        <begin position="322"/>
        <end position="331"/>
    </location>
</feature>
<dbReference type="KEGG" id="bsen:DP114_34000"/>
<dbReference type="InterPro" id="IPR008271">
    <property type="entry name" value="Ser/Thr_kinase_AS"/>
</dbReference>
<evidence type="ECO:0000256" key="5">
    <source>
        <dbReference type="ARBA" id="ARBA00022777"/>
    </source>
</evidence>
<evidence type="ECO:0000256" key="2">
    <source>
        <dbReference type="ARBA" id="ARBA00012513"/>
    </source>
</evidence>
<feature type="compositionally biased region" description="Basic and acidic residues" evidence="8">
    <location>
        <begin position="337"/>
        <end position="361"/>
    </location>
</feature>
<dbReference type="PROSITE" id="PS50011">
    <property type="entry name" value="PROTEIN_KINASE_DOM"/>
    <property type="match status" value="1"/>
</dbReference>
<evidence type="ECO:0000256" key="8">
    <source>
        <dbReference type="SAM" id="MobiDB-lite"/>
    </source>
</evidence>
<dbReference type="CDD" id="cd14014">
    <property type="entry name" value="STKc_PknB_like"/>
    <property type="match status" value="1"/>
</dbReference>
<keyword evidence="4 7" id="KW-0547">Nucleotide-binding</keyword>
<dbReference type="PANTHER" id="PTHR43671:SF13">
    <property type="entry name" value="SERINE_THREONINE-PROTEIN KINASE NEK2"/>
    <property type="match status" value="1"/>
</dbReference>
<keyword evidence="11" id="KW-0723">Serine/threonine-protein kinase</keyword>
<evidence type="ECO:0000256" key="6">
    <source>
        <dbReference type="ARBA" id="ARBA00022840"/>
    </source>
</evidence>
<dbReference type="AlphaFoldDB" id="A0A856MQD2"/>
<feature type="compositionally biased region" description="Polar residues" evidence="8">
    <location>
        <begin position="404"/>
        <end position="424"/>
    </location>
</feature>
<sequence length="632" mass="70805">MNSSDSSWIGRLIGDNKRYRLEKRLGGGGMGDVYQAIDMRVGQQVALKLLKGTFVASEEMRKRFEREIAVCAALPNEHIVKIIDAGVTGDIPFYVMEYLRGKTLRELLLKEKRLTVERTVAIMIQVCLGLQLAHEGVTLWQDGAKTSEHIRVVHRDLKPDNIFIIPTELGEWVKILDFGIAKIRNESSEQTNLTSTFLGTFRYAAPEQLKGDRDLDGRADIYSLGIILYEMLSAADPFGFSIKSRSISEASWIFAHTSQPPKSLRSQPGCEQLSPELEAVVIRCLQKNPDERFATVKELNRALQAVTNSTTKGHHIEIIPQPRQQEGSNDETVPRPLEMKGSDKETVPRPLEMKGSDKETVPRPLEAEDFDSETAARSSQTEQSNNQTIARLLKPNGEGDEGQTPAQQPSGGQNREETLFQQQSPQPPTGQNREETLFQQQSPQPPTGQNREETLFQQQSPQPPTGQNREETLFQQQSPQPPTGRNREPTLFQPQPPSNPDSRNAVKETNIQQNAGHREARKLPMNLAIVLGIGIGLVVVGGIAYAFSQSRRVIDKTPSLQRQGNYQECISIAELVPADFNLDTEAQKYLNSCRIEYARKLANENKLKEAIEEARKIPQTSPRYQEAQKNIA</sequence>
<dbReference type="InterPro" id="IPR050660">
    <property type="entry name" value="NEK_Ser/Thr_kinase"/>
</dbReference>
<dbReference type="RefSeq" id="WP_172195416.1">
    <property type="nucleotide sequence ID" value="NZ_CAWOXK010000003.1"/>
</dbReference>
<dbReference type="Proteomes" id="UP000503129">
    <property type="component" value="Plasmid pBOCT2"/>
</dbReference>
<evidence type="ECO:0000313" key="11">
    <source>
        <dbReference type="EMBL" id="QDL12762.1"/>
    </source>
</evidence>
<evidence type="ECO:0000313" key="12">
    <source>
        <dbReference type="Proteomes" id="UP000503129"/>
    </source>
</evidence>
<dbReference type="Pfam" id="PF00069">
    <property type="entry name" value="Pkinase"/>
    <property type="match status" value="1"/>
</dbReference>
<geneLocation type="plasmid" evidence="12">
    <name>pboct2</name>
</geneLocation>
<organism evidence="11 12">
    <name type="scientific">Brasilonema sennae CENA114</name>
    <dbReference type="NCBI Taxonomy" id="415709"/>
    <lineage>
        <taxon>Bacteria</taxon>
        <taxon>Bacillati</taxon>
        <taxon>Cyanobacteriota</taxon>
        <taxon>Cyanophyceae</taxon>
        <taxon>Nostocales</taxon>
        <taxon>Scytonemataceae</taxon>
        <taxon>Brasilonema</taxon>
        <taxon>Bromeliae group (in: Brasilonema)</taxon>
    </lineage>
</organism>
<evidence type="ECO:0000256" key="9">
    <source>
        <dbReference type="SAM" id="Phobius"/>
    </source>
</evidence>
<dbReference type="InterPro" id="IPR017441">
    <property type="entry name" value="Protein_kinase_ATP_BS"/>
</dbReference>
<keyword evidence="3" id="KW-0808">Transferase</keyword>
<comment type="similarity">
    <text evidence="1">Belongs to the protein kinase superfamily. NEK Ser/Thr protein kinase family. NIMA subfamily.</text>
</comment>
<dbReference type="EC" id="2.7.11.1" evidence="2"/>